<keyword evidence="3 10" id="KW-0812">Transmembrane</keyword>
<dbReference type="PANTHER" id="PTHR28259:SF1">
    <property type="entry name" value="FLUORIDE EXPORT PROTEIN 1-RELATED"/>
    <property type="match status" value="1"/>
</dbReference>
<comment type="activity regulation">
    <text evidence="10">Na(+) is not transported, but it plays an essential structural role and its presence is essential for fluoride channel function.</text>
</comment>
<reference evidence="11 12" key="1">
    <citation type="submission" date="2021-03" db="EMBL/GenBank/DDBJ databases">
        <title>Genomic Encyclopedia of Type Strains, Phase IV (KMG-IV): sequencing the most valuable type-strain genomes for metagenomic binning, comparative biology and taxonomic classification.</title>
        <authorList>
            <person name="Goeker M."/>
        </authorList>
    </citation>
    <scope>NUCLEOTIDE SEQUENCE [LARGE SCALE GENOMIC DNA]</scope>
    <source>
        <strain evidence="11 12">DSM 27138</strain>
    </source>
</reference>
<keyword evidence="5 10" id="KW-0472">Membrane</keyword>
<comment type="function">
    <text evidence="9 10">Fluoride-specific ion channel. Important for reducing fluoride concentration in the cell, thus reducing its toxicity.</text>
</comment>
<feature type="transmembrane region" description="Helical" evidence="10">
    <location>
        <begin position="6"/>
        <end position="24"/>
    </location>
</feature>
<evidence type="ECO:0000256" key="7">
    <source>
        <dbReference type="ARBA" id="ARBA00035120"/>
    </source>
</evidence>
<evidence type="ECO:0000256" key="2">
    <source>
        <dbReference type="ARBA" id="ARBA00022475"/>
    </source>
</evidence>
<evidence type="ECO:0000256" key="3">
    <source>
        <dbReference type="ARBA" id="ARBA00022692"/>
    </source>
</evidence>
<protein>
    <recommendedName>
        <fullName evidence="10">Fluoride-specific ion channel FluC</fullName>
    </recommendedName>
</protein>
<feature type="binding site" evidence="10">
    <location>
        <position position="75"/>
    </location>
    <ligand>
        <name>Na(+)</name>
        <dbReference type="ChEBI" id="CHEBI:29101"/>
        <note>structural</note>
    </ligand>
</feature>
<keyword evidence="4 10" id="KW-1133">Transmembrane helix</keyword>
<comment type="catalytic activity">
    <reaction evidence="8">
        <text>fluoride(in) = fluoride(out)</text>
        <dbReference type="Rhea" id="RHEA:76159"/>
        <dbReference type="ChEBI" id="CHEBI:17051"/>
    </reaction>
    <physiologicalReaction direction="left-to-right" evidence="8">
        <dbReference type="Rhea" id="RHEA:76160"/>
    </physiologicalReaction>
</comment>
<evidence type="ECO:0000313" key="11">
    <source>
        <dbReference type="EMBL" id="MBP2017319.1"/>
    </source>
</evidence>
<feature type="transmembrane region" description="Helical" evidence="10">
    <location>
        <begin position="67"/>
        <end position="88"/>
    </location>
</feature>
<keyword evidence="2 10" id="KW-1003">Cell membrane</keyword>
<dbReference type="InterPro" id="IPR003691">
    <property type="entry name" value="FluC"/>
</dbReference>
<dbReference type="InterPro" id="IPR036259">
    <property type="entry name" value="MFS_trans_sf"/>
</dbReference>
<gene>
    <name evidence="10" type="primary">fluC</name>
    <name evidence="10" type="synonym">crcB</name>
    <name evidence="11" type="ORF">J2Z79_000702</name>
</gene>
<accession>A0ABS4JP59</accession>
<evidence type="ECO:0000256" key="4">
    <source>
        <dbReference type="ARBA" id="ARBA00022989"/>
    </source>
</evidence>
<dbReference type="SUPFAM" id="SSF103473">
    <property type="entry name" value="MFS general substrate transporter"/>
    <property type="match status" value="1"/>
</dbReference>
<comment type="subcellular location">
    <subcellularLocation>
        <location evidence="1 10">Cell membrane</location>
        <topology evidence="1 10">Multi-pass membrane protein</topology>
    </subcellularLocation>
</comment>
<dbReference type="EMBL" id="JAGGLG010000004">
    <property type="protein sequence ID" value="MBP2017319.1"/>
    <property type="molecule type" value="Genomic_DNA"/>
</dbReference>
<evidence type="ECO:0000256" key="5">
    <source>
        <dbReference type="ARBA" id="ARBA00023136"/>
    </source>
</evidence>
<evidence type="ECO:0000256" key="8">
    <source>
        <dbReference type="ARBA" id="ARBA00035585"/>
    </source>
</evidence>
<feature type="transmembrane region" description="Helical" evidence="10">
    <location>
        <begin position="36"/>
        <end position="55"/>
    </location>
</feature>
<evidence type="ECO:0000256" key="1">
    <source>
        <dbReference type="ARBA" id="ARBA00004651"/>
    </source>
</evidence>
<keyword evidence="10" id="KW-0813">Transport</keyword>
<evidence type="ECO:0000256" key="9">
    <source>
        <dbReference type="ARBA" id="ARBA00049940"/>
    </source>
</evidence>
<keyword evidence="10" id="KW-0479">Metal-binding</keyword>
<sequence length="109" mass="11428">MNWVWIGAAGAAGAVARLLVGRWIDGRHGRRDLPWGTLAVNVTGSFLLGLLTGLASGPGSLAPDVKAVLGAGFLGAFTTFSTWQLDLYQALRRGDRRSAMMNSALSTGL</sequence>
<evidence type="ECO:0000256" key="10">
    <source>
        <dbReference type="HAMAP-Rule" id="MF_00454"/>
    </source>
</evidence>
<keyword evidence="10" id="KW-0406">Ion transport</keyword>
<keyword evidence="10" id="KW-0915">Sodium</keyword>
<evidence type="ECO:0000313" key="12">
    <source>
        <dbReference type="Proteomes" id="UP001519289"/>
    </source>
</evidence>
<comment type="similarity">
    <text evidence="7 10">Belongs to the fluoride channel Fluc/FEX (TC 1.A.43) family.</text>
</comment>
<dbReference type="RefSeq" id="WP_209465468.1">
    <property type="nucleotide sequence ID" value="NZ_JAGGLG010000004.1"/>
</dbReference>
<dbReference type="PANTHER" id="PTHR28259">
    <property type="entry name" value="FLUORIDE EXPORT PROTEIN 1-RELATED"/>
    <property type="match status" value="1"/>
</dbReference>
<dbReference type="HAMAP" id="MF_00454">
    <property type="entry name" value="FluC"/>
    <property type="match status" value="1"/>
</dbReference>
<dbReference type="Proteomes" id="UP001519289">
    <property type="component" value="Unassembled WGS sequence"/>
</dbReference>
<organism evidence="11 12">
    <name type="scientific">Symbiobacterium terraclitae</name>
    <dbReference type="NCBI Taxonomy" id="557451"/>
    <lineage>
        <taxon>Bacteria</taxon>
        <taxon>Bacillati</taxon>
        <taxon>Bacillota</taxon>
        <taxon>Clostridia</taxon>
        <taxon>Eubacteriales</taxon>
        <taxon>Symbiobacteriaceae</taxon>
        <taxon>Symbiobacterium</taxon>
    </lineage>
</organism>
<keyword evidence="12" id="KW-1185">Reference proteome</keyword>
<evidence type="ECO:0000256" key="6">
    <source>
        <dbReference type="ARBA" id="ARBA00023303"/>
    </source>
</evidence>
<proteinExistence type="inferred from homology"/>
<dbReference type="Pfam" id="PF02537">
    <property type="entry name" value="CRCB"/>
    <property type="match status" value="1"/>
</dbReference>
<feature type="binding site" evidence="10">
    <location>
        <position position="78"/>
    </location>
    <ligand>
        <name>Na(+)</name>
        <dbReference type="ChEBI" id="CHEBI:29101"/>
        <note>structural</note>
    </ligand>
</feature>
<keyword evidence="6 10" id="KW-0407">Ion channel</keyword>
<name>A0ABS4JP59_9FIRM</name>
<comment type="caution">
    <text evidence="11">The sequence shown here is derived from an EMBL/GenBank/DDBJ whole genome shotgun (WGS) entry which is preliminary data.</text>
</comment>